<dbReference type="AlphaFoldDB" id="A0A2T2WHF1"/>
<dbReference type="PROSITE" id="PS51192">
    <property type="entry name" value="HELICASE_ATP_BIND_1"/>
    <property type="match status" value="1"/>
</dbReference>
<dbReference type="GO" id="GO:0004386">
    <property type="term" value="F:helicase activity"/>
    <property type="evidence" value="ECO:0007669"/>
    <property type="project" value="UniProtKB-KW"/>
</dbReference>
<dbReference type="PANTHER" id="PTHR10799">
    <property type="entry name" value="SNF2/RAD54 HELICASE FAMILY"/>
    <property type="match status" value="1"/>
</dbReference>
<dbReference type="InterPro" id="IPR014001">
    <property type="entry name" value="Helicase_ATP-bd"/>
</dbReference>
<dbReference type="GO" id="GO:0005524">
    <property type="term" value="F:ATP binding"/>
    <property type="evidence" value="ECO:0007669"/>
    <property type="project" value="InterPro"/>
</dbReference>
<dbReference type="Pfam" id="PF00176">
    <property type="entry name" value="SNF2-rel_dom"/>
    <property type="match status" value="1"/>
</dbReference>
<reference evidence="4 5" key="1">
    <citation type="journal article" date="2014" name="BMC Genomics">
        <title>Comparison of environmental and isolate Sulfobacillus genomes reveals diverse carbon, sulfur, nitrogen, and hydrogen metabolisms.</title>
        <authorList>
            <person name="Justice N.B."/>
            <person name="Norman A."/>
            <person name="Brown C.T."/>
            <person name="Singh A."/>
            <person name="Thomas B.C."/>
            <person name="Banfield J.F."/>
        </authorList>
    </citation>
    <scope>NUCLEOTIDE SEQUENCE [LARGE SCALE GENOMIC DNA]</scope>
    <source>
        <strain evidence="4">AMDSBA3</strain>
    </source>
</reference>
<keyword evidence="4" id="KW-0347">Helicase</keyword>
<dbReference type="InterPro" id="IPR027417">
    <property type="entry name" value="P-loop_NTPase"/>
</dbReference>
<comment type="caution">
    <text evidence="4">The sequence shown here is derived from an EMBL/GenBank/DDBJ whole genome shotgun (WGS) entry which is preliminary data.</text>
</comment>
<keyword evidence="4" id="KW-0067">ATP-binding</keyword>
<dbReference type="InterPro" id="IPR038718">
    <property type="entry name" value="SNF2-like_sf"/>
</dbReference>
<dbReference type="Proteomes" id="UP000241848">
    <property type="component" value="Unassembled WGS sequence"/>
</dbReference>
<proteinExistence type="predicted"/>
<dbReference type="InterPro" id="IPR049730">
    <property type="entry name" value="SNF2/RAD54-like_C"/>
</dbReference>
<dbReference type="GO" id="GO:0016787">
    <property type="term" value="F:hydrolase activity"/>
    <property type="evidence" value="ECO:0007669"/>
    <property type="project" value="UniProtKB-KW"/>
</dbReference>
<dbReference type="Gene3D" id="3.40.50.300">
    <property type="entry name" value="P-loop containing nucleotide triphosphate hydrolases"/>
    <property type="match status" value="1"/>
</dbReference>
<organism evidence="4 5">
    <name type="scientific">Sulfobacillus acidophilus</name>
    <dbReference type="NCBI Taxonomy" id="53633"/>
    <lineage>
        <taxon>Bacteria</taxon>
        <taxon>Bacillati</taxon>
        <taxon>Bacillota</taxon>
        <taxon>Clostridia</taxon>
        <taxon>Eubacteriales</taxon>
        <taxon>Clostridiales Family XVII. Incertae Sedis</taxon>
        <taxon>Sulfobacillus</taxon>
    </lineage>
</organism>
<protein>
    <submittedName>
        <fullName evidence="4">Helicase SNF2</fullName>
    </submittedName>
</protein>
<dbReference type="SMART" id="SM00487">
    <property type="entry name" value="DEXDc"/>
    <property type="match status" value="1"/>
</dbReference>
<dbReference type="SMART" id="SM00490">
    <property type="entry name" value="HELICc"/>
    <property type="match status" value="1"/>
</dbReference>
<evidence type="ECO:0000256" key="1">
    <source>
        <dbReference type="ARBA" id="ARBA00022801"/>
    </source>
</evidence>
<dbReference type="InterPro" id="IPR001650">
    <property type="entry name" value="Helicase_C-like"/>
</dbReference>
<dbReference type="SUPFAM" id="SSF52540">
    <property type="entry name" value="P-loop containing nucleoside triphosphate hydrolases"/>
    <property type="match status" value="2"/>
</dbReference>
<keyword evidence="1" id="KW-0378">Hydrolase</keyword>
<dbReference type="Pfam" id="PF00271">
    <property type="entry name" value="Helicase_C"/>
    <property type="match status" value="1"/>
</dbReference>
<feature type="domain" description="Helicase C-terminal" evidence="3">
    <location>
        <begin position="693"/>
        <end position="859"/>
    </location>
</feature>
<dbReference type="Gene3D" id="3.40.50.10810">
    <property type="entry name" value="Tandem AAA-ATPase domain"/>
    <property type="match status" value="1"/>
</dbReference>
<keyword evidence="4" id="KW-0547">Nucleotide-binding</keyword>
<dbReference type="InterPro" id="IPR022138">
    <property type="entry name" value="DUF3670"/>
</dbReference>
<name>A0A2T2WHF1_9FIRM</name>
<dbReference type="InterPro" id="IPR000330">
    <property type="entry name" value="SNF2_N"/>
</dbReference>
<feature type="domain" description="Helicase ATP-binding" evidence="2">
    <location>
        <begin position="408"/>
        <end position="571"/>
    </location>
</feature>
<evidence type="ECO:0000259" key="3">
    <source>
        <dbReference type="PROSITE" id="PS51194"/>
    </source>
</evidence>
<accession>A0A2T2WHF1</accession>
<dbReference type="CDD" id="cd18793">
    <property type="entry name" value="SF2_C_SNF"/>
    <property type="match status" value="1"/>
</dbReference>
<evidence type="ECO:0000259" key="2">
    <source>
        <dbReference type="PROSITE" id="PS51192"/>
    </source>
</evidence>
<dbReference type="Pfam" id="PF12419">
    <property type="entry name" value="DUF3670"/>
    <property type="match status" value="1"/>
</dbReference>
<gene>
    <name evidence="4" type="ORF">C7B45_10125</name>
</gene>
<sequence>MSTRIAVSRRDWPVYHNQQWGFLIGQDEHFVPRDQAVAWTLAHADGAYRHVFFWWDFFLEFLLDAELLPAIDRVEGGWVPHWRVVGAAALVADRWADEALGDSDLHYLTNFLDDWVDAFVRQHAPDLDARRAIGGPLGRRLVARLMRPRGIWDVNANDQRLLAQAIQDWERSAQEHPHRTSVDAPIVRIIDIRSGLVKVQVVASARELAEWSLRFPMWQRVRPSGDAVVLTLSLPESEEFWRDELPALKALGAKIELPANWRNPSLRIRGRVDDLDGRHQHTLGLDQIVQVDWQVLLGDQLMSLQELEELVRASAPLLRLRDQFVVIDDEMLREARRVYERAKKNRVKVADALRWTVGGAGEGIELITSGDLYEMLAELTGPYPPFSGLKNFRGALRPYQQEGVQWMVRRMRAGVGALLADDMGLGKTVEVIAALTQLQEYGELDGTVLIAAPLSVVGNWEREFERFNPSIRVGSHLGTNRLQGDALIQWTRAQQAVLTTYDVLLRDIEWLRQIPWIGVVADEAQQLKNPGTKRARAMRRIAARWRVALTGTPVENRLGDLWAEMEFLNPGYLGSSRDFRQRFERGEAGALDDLKRLLTPFVLRRMKTDPTVMPDLPEKVEIHEWTLLTPEQIALYQAVVDALFQEVSGTMTRMARRGAIVAALTHLKQVTDHPALYLHEAGPLKGRSGKLERLEELLSEILQAHERVVVFTQYVSWVLMVAPYLKRRFHVPVATFHGALTKLERDQILTEFSARGGPPILLASLKAGGVGLNLASAQHVIHFDRWWNPATEDQATDRVWRMGQTELVTVHKFVTRGTVEERIDALIREKRRLSEQLLTEERGDAWVAELSNRELRELVELRETLWID</sequence>
<dbReference type="EMBL" id="PXYV01000030">
    <property type="protein sequence ID" value="PSR21664.1"/>
    <property type="molecule type" value="Genomic_DNA"/>
</dbReference>
<evidence type="ECO:0000313" key="5">
    <source>
        <dbReference type="Proteomes" id="UP000241848"/>
    </source>
</evidence>
<evidence type="ECO:0000313" key="4">
    <source>
        <dbReference type="EMBL" id="PSR21664.1"/>
    </source>
</evidence>
<dbReference type="PROSITE" id="PS51194">
    <property type="entry name" value="HELICASE_CTER"/>
    <property type="match status" value="1"/>
</dbReference>